<sequence length="251" mass="27315">MDLQKLREVVLNDDEAPAGDSLRGAAGGSGPGSVRPPDGWRGYETWGGKQIRGEVFPVAKSSQRALLHKGFHCCLMPGQERIAASAFFVATIGTARGRRTNPCRNLRQRRYSPMCRPGVPPVRLHQGSRPMRTSTRRWRLRAASVLVLGAWLGSMPLHHYDFVVADPVVAAPQEEGTVVIDDEEVGDAPLQHPTPAVVEADGGAPLPTLLTMAHIPATHQVQVHDGDTLAFVSALTGASAFCLRLWRERFH</sequence>
<evidence type="ECO:0000313" key="1">
    <source>
        <dbReference type="EMBL" id="EMS51981.1"/>
    </source>
</evidence>
<accession>M7YXT6</accession>
<proteinExistence type="predicted"/>
<protein>
    <submittedName>
        <fullName evidence="1">Uncharacterized protein</fullName>
    </submittedName>
</protein>
<dbReference type="AlphaFoldDB" id="M7YXT6"/>
<gene>
    <name evidence="1" type="ORF">TRIUR3_28544</name>
</gene>
<name>M7YXT6_TRIUA</name>
<organism evidence="1">
    <name type="scientific">Triticum urartu</name>
    <name type="common">Red wild einkorn</name>
    <name type="synonym">Crithodium urartu</name>
    <dbReference type="NCBI Taxonomy" id="4572"/>
    <lineage>
        <taxon>Eukaryota</taxon>
        <taxon>Viridiplantae</taxon>
        <taxon>Streptophyta</taxon>
        <taxon>Embryophyta</taxon>
        <taxon>Tracheophyta</taxon>
        <taxon>Spermatophyta</taxon>
        <taxon>Magnoliopsida</taxon>
        <taxon>Liliopsida</taxon>
        <taxon>Poales</taxon>
        <taxon>Poaceae</taxon>
        <taxon>BOP clade</taxon>
        <taxon>Pooideae</taxon>
        <taxon>Triticodae</taxon>
        <taxon>Triticeae</taxon>
        <taxon>Triticinae</taxon>
        <taxon>Triticum</taxon>
    </lineage>
</organism>
<reference evidence="1" key="1">
    <citation type="journal article" date="2013" name="Nature">
        <title>Draft genome of the wheat A-genome progenitor Triticum urartu.</title>
        <authorList>
            <person name="Ling H.Q."/>
            <person name="Zhao S."/>
            <person name="Liu D."/>
            <person name="Wang J."/>
            <person name="Sun H."/>
            <person name="Zhang C."/>
            <person name="Fan H."/>
            <person name="Li D."/>
            <person name="Dong L."/>
            <person name="Tao Y."/>
            <person name="Gao C."/>
            <person name="Wu H."/>
            <person name="Li Y."/>
            <person name="Cui Y."/>
            <person name="Guo X."/>
            <person name="Zheng S."/>
            <person name="Wang B."/>
            <person name="Yu K."/>
            <person name="Liang Q."/>
            <person name="Yang W."/>
            <person name="Lou X."/>
            <person name="Chen J."/>
            <person name="Feng M."/>
            <person name="Jian J."/>
            <person name="Zhang X."/>
            <person name="Luo G."/>
            <person name="Jiang Y."/>
            <person name="Liu J."/>
            <person name="Wang Z."/>
            <person name="Sha Y."/>
            <person name="Zhang B."/>
            <person name="Wu H."/>
            <person name="Tang D."/>
            <person name="Shen Q."/>
            <person name="Xue P."/>
            <person name="Zou S."/>
            <person name="Wang X."/>
            <person name="Liu X."/>
            <person name="Wang F."/>
            <person name="Yang Y."/>
            <person name="An X."/>
            <person name="Dong Z."/>
            <person name="Zhang K."/>
            <person name="Zhang X."/>
            <person name="Luo M.C."/>
            <person name="Dvorak J."/>
            <person name="Tong Y."/>
            <person name="Wang J."/>
            <person name="Yang H."/>
            <person name="Li Z."/>
            <person name="Wang D."/>
            <person name="Zhang A."/>
            <person name="Wang J."/>
        </authorList>
    </citation>
    <scope>NUCLEOTIDE SEQUENCE</scope>
</reference>
<dbReference type="EMBL" id="KD213255">
    <property type="protein sequence ID" value="EMS51981.1"/>
    <property type="molecule type" value="Genomic_DNA"/>
</dbReference>